<proteinExistence type="inferred from homology"/>
<reference evidence="7" key="1">
    <citation type="submission" date="2017-10" db="EMBL/GenBank/DDBJ databases">
        <title>Rapid genome shrinkage in a self-fertile nematode reveals novel sperm competition proteins.</title>
        <authorList>
            <person name="Yin D."/>
            <person name="Schwarz E.M."/>
            <person name="Thomas C.G."/>
            <person name="Felde R.L."/>
            <person name="Korf I.F."/>
            <person name="Cutter A.D."/>
            <person name="Schartner C.M."/>
            <person name="Ralston E.J."/>
            <person name="Meyer B.J."/>
            <person name="Haag E.S."/>
        </authorList>
    </citation>
    <scope>NUCLEOTIDE SEQUENCE [LARGE SCALE GENOMIC DNA]</scope>
    <source>
        <strain evidence="7">JU1422</strain>
    </source>
</reference>
<evidence type="ECO:0000256" key="1">
    <source>
        <dbReference type="ARBA" id="ARBA00022490"/>
    </source>
</evidence>
<dbReference type="CDD" id="cd00756">
    <property type="entry name" value="MoaE"/>
    <property type="match status" value="1"/>
</dbReference>
<comment type="subunit">
    <text evidence="4">Heterotetramer; composed of 2 small (MOCS2A) and 2 large (MOCS2B) subunits.</text>
</comment>
<dbReference type="InterPro" id="IPR036388">
    <property type="entry name" value="WH-like_DNA-bd_sf"/>
</dbReference>
<comment type="catalytic activity">
    <reaction evidence="4">
        <text>2 [molybdopterin-synthase sulfur-carrier protein]-C-terminal-Gly-aminoethanethioate + cyclic pyranopterin phosphate + H2O = molybdopterin + 2 [molybdopterin-synthase sulfur-carrier protein]-C-terminal Gly-Gly + 2 H(+)</text>
        <dbReference type="Rhea" id="RHEA:26333"/>
        <dbReference type="Rhea" id="RHEA-COMP:12202"/>
        <dbReference type="Rhea" id="RHEA-COMP:19907"/>
        <dbReference type="ChEBI" id="CHEBI:15377"/>
        <dbReference type="ChEBI" id="CHEBI:15378"/>
        <dbReference type="ChEBI" id="CHEBI:58698"/>
        <dbReference type="ChEBI" id="CHEBI:59648"/>
        <dbReference type="ChEBI" id="CHEBI:90778"/>
        <dbReference type="ChEBI" id="CHEBI:232372"/>
        <dbReference type="EC" id="2.8.1.12"/>
    </reaction>
</comment>
<dbReference type="SUPFAM" id="SSF52540">
    <property type="entry name" value="P-loop containing nucleoside triphosphate hydrolases"/>
    <property type="match status" value="1"/>
</dbReference>
<dbReference type="InterPro" id="IPR036563">
    <property type="entry name" value="MoaE_sf"/>
</dbReference>
<sequence length="713" mass="81484">MDLSDDEPANVTDDPTPHDDFDLHSVLANLSTEAPTFEKILRASTKFHDSHRYLINQFLLEPTMMRKKMNLLFAKHISTVAWGLHPEAFMRTQITPEQSGELSRSLVKTMNTTDGAVKKDFRPWRFVISTDEKSPTEYVTMTGCTRNSSIISEASSLTKSERALFLAILEEMMCEDGTCKMSWIHSIIQKEPHKITGPKCDEFMTRMARQKYFTLFNPDIVEIAPRTIVELEPWLRATMPGSLKICEFCRRIISRPIYTAECGKCHSLSHFNCFKNATVLSKQDRMECSKCNETLTLDEVNDQIVIKRTSGVARVPSRNLRQSTSIRARSEDKSDNDDNDVVAKIEVDSDEEPGPSRRVPKARPQVYLFQMIPKTCTIFALAGCTNSGKSTLAKEFQRYFGTAETTIINQDEFYKTEDEVDKIYHPAAVTLTEQGYYWSFDEKEAINIDQFKERILQESKVYKNVIIDGNMITEMDEIVELCDQIVVLTLDFKTCRRRREARTDYVPPDTPGYFENVAFPAYLRHLENARKRSRTDPKITFIDVSGPRFENKSESIQDFRRQILNDHIKLTDLKIEVGVVDQLVSHPSCGAISTFNGVTRDNHAGKKVVHLSYDCHDLMAYKKLRGICSEVRKELPDIKEIAIFHRLGRVDVGESSVVISTSSPHRKTSIEATGRLIDLLKDQAPIFKYEEYSNGETEGVKGVWKSNIEDCKN</sequence>
<feature type="binding site" evidence="4">
    <location>
        <position position="681"/>
    </location>
    <ligand>
        <name>substrate</name>
    </ligand>
</feature>
<dbReference type="Gene3D" id="3.90.1170.40">
    <property type="entry name" value="Molybdopterin biosynthesis MoaE subunit"/>
    <property type="match status" value="1"/>
</dbReference>
<comment type="similarity">
    <text evidence="4">Belongs to the MoaE family. MOCS2B subfamily.</text>
</comment>
<dbReference type="FunFam" id="3.40.50.300:FF:003675">
    <property type="entry name" value="Molybdopterin synthase catalytic subunit"/>
    <property type="match status" value="1"/>
</dbReference>
<dbReference type="GO" id="GO:0006777">
    <property type="term" value="P:Mo-molybdopterin cofactor biosynthetic process"/>
    <property type="evidence" value="ECO:0007669"/>
    <property type="project" value="UniProtKB-UniRule"/>
</dbReference>
<dbReference type="InterPro" id="IPR003448">
    <property type="entry name" value="Mopterin_biosynth_MoaE"/>
</dbReference>
<keyword evidence="2 4" id="KW-0808">Transferase</keyword>
<dbReference type="EC" id="2.8.1.12" evidence="4"/>
<dbReference type="CDD" id="cd02024">
    <property type="entry name" value="NRK1"/>
    <property type="match status" value="1"/>
</dbReference>
<feature type="binding site" evidence="4">
    <location>
        <begin position="688"/>
        <end position="690"/>
    </location>
    <ligand>
        <name>substrate</name>
    </ligand>
</feature>
<dbReference type="Gene3D" id="1.10.10.10">
    <property type="entry name" value="Winged helix-like DNA-binding domain superfamily/Winged helix DNA-binding domain"/>
    <property type="match status" value="1"/>
</dbReference>
<comment type="subcellular location">
    <subcellularLocation>
        <location evidence="4">Cytoplasm</location>
    </subcellularLocation>
</comment>
<comment type="caution">
    <text evidence="6">The sequence shown here is derived from an EMBL/GenBank/DDBJ whole genome shotgun (WGS) entry which is preliminary data.</text>
</comment>
<dbReference type="OrthoDB" id="5531344at2759"/>
<accession>A0A2G5VM26</accession>
<dbReference type="Proteomes" id="UP000230233">
    <property type="component" value="Chromosome I"/>
</dbReference>
<dbReference type="Pfam" id="PF02391">
    <property type="entry name" value="MoaE"/>
    <property type="match status" value="1"/>
</dbReference>
<dbReference type="SUPFAM" id="SSF54690">
    <property type="entry name" value="Molybdopterin synthase subunit MoaE"/>
    <property type="match status" value="1"/>
</dbReference>
<comment type="pathway">
    <text evidence="4">Cofactor biosynthesis; molybdopterin biosynthesis.</text>
</comment>
<gene>
    <name evidence="6" type="primary">Cni-T27A3.6</name>
    <name evidence="6" type="synonym">Cnig_chr_I.g2767</name>
    <name evidence="6" type="ORF">B9Z55_002767</name>
</gene>
<dbReference type="EMBL" id="PDUG01000001">
    <property type="protein sequence ID" value="PIC52822.1"/>
    <property type="molecule type" value="Genomic_DNA"/>
</dbReference>
<dbReference type="PANTHER" id="PTHR23404">
    <property type="entry name" value="MOLYBDOPTERIN SYNTHASE RELATED"/>
    <property type="match status" value="1"/>
</dbReference>
<evidence type="ECO:0000256" key="5">
    <source>
        <dbReference type="SAM" id="MobiDB-lite"/>
    </source>
</evidence>
<dbReference type="HAMAP" id="MF_03052">
    <property type="entry name" value="MOC2B"/>
    <property type="match status" value="1"/>
</dbReference>
<name>A0A2G5VM26_9PELO</name>
<dbReference type="STRING" id="1611254.A0A2G5VM26"/>
<comment type="function">
    <text evidence="4">Catalytic subunit of the molybdopterin synthase complex, a complex that catalyzes the conversion of precursor Z into molybdopterin. Acts by mediating the incorporation of 2 sulfur atoms from thiocarboxylated MOCS2A into precursor Z to generate a dithiolene group.</text>
</comment>
<evidence type="ECO:0000256" key="3">
    <source>
        <dbReference type="ARBA" id="ARBA00023150"/>
    </source>
</evidence>
<evidence type="ECO:0000256" key="4">
    <source>
        <dbReference type="HAMAP-Rule" id="MF_03052"/>
    </source>
</evidence>
<dbReference type="FunFam" id="3.90.1170.40:FF:000002">
    <property type="entry name" value="Molybdopterin synthase catalytic subunit"/>
    <property type="match status" value="1"/>
</dbReference>
<dbReference type="GO" id="GO:1990140">
    <property type="term" value="C:molybdopterin synthase complex"/>
    <property type="evidence" value="ECO:0007669"/>
    <property type="project" value="UniProtKB-UniRule"/>
</dbReference>
<keyword evidence="3 4" id="KW-0501">Molybdenum cofactor biosynthesis</keyword>
<dbReference type="InterPro" id="IPR027417">
    <property type="entry name" value="P-loop_NTPase"/>
</dbReference>
<evidence type="ECO:0000256" key="2">
    <source>
        <dbReference type="ARBA" id="ARBA00022679"/>
    </source>
</evidence>
<keyword evidence="1 4" id="KW-0963">Cytoplasm</keyword>
<dbReference type="AlphaFoldDB" id="A0A2G5VM26"/>
<organism evidence="6 7">
    <name type="scientific">Caenorhabditis nigoni</name>
    <dbReference type="NCBI Taxonomy" id="1611254"/>
    <lineage>
        <taxon>Eukaryota</taxon>
        <taxon>Metazoa</taxon>
        <taxon>Ecdysozoa</taxon>
        <taxon>Nematoda</taxon>
        <taxon>Chromadorea</taxon>
        <taxon>Rhabditida</taxon>
        <taxon>Rhabditina</taxon>
        <taxon>Rhabditomorpha</taxon>
        <taxon>Rhabditoidea</taxon>
        <taxon>Rhabditidae</taxon>
        <taxon>Peloderinae</taxon>
        <taxon>Caenorhabditis</taxon>
    </lineage>
</organism>
<dbReference type="UniPathway" id="UPA00344"/>
<feature type="binding site" evidence="4">
    <location>
        <begin position="665"/>
        <end position="666"/>
    </location>
    <ligand>
        <name>substrate</name>
    </ligand>
</feature>
<keyword evidence="7" id="KW-1185">Reference proteome</keyword>
<feature type="region of interest" description="Disordered" evidence="5">
    <location>
        <begin position="317"/>
        <end position="341"/>
    </location>
</feature>
<evidence type="ECO:0000313" key="6">
    <source>
        <dbReference type="EMBL" id="PIC52822.1"/>
    </source>
</evidence>
<dbReference type="InterPro" id="IPR028888">
    <property type="entry name" value="MOCS2B_euk"/>
</dbReference>
<protein>
    <recommendedName>
        <fullName evidence="4">Molybdopterin synthase catalytic subunit</fullName>
        <ecNumber evidence="4">2.8.1.12</ecNumber>
    </recommendedName>
    <alternativeName>
        <fullName evidence="4">Molybdenum cofactor synthesis protein 2 large subunit</fullName>
    </alternativeName>
    <alternativeName>
        <fullName evidence="4">Molybdenum cofactor synthesis protein 2B</fullName>
        <shortName evidence="4">MOCS2B</shortName>
    </alternativeName>
</protein>
<dbReference type="GO" id="GO:0030366">
    <property type="term" value="F:molybdopterin synthase activity"/>
    <property type="evidence" value="ECO:0007669"/>
    <property type="project" value="UniProtKB-UniRule"/>
</dbReference>
<dbReference type="Gene3D" id="3.40.50.300">
    <property type="entry name" value="P-loop containing nucleotide triphosphate hydrolases"/>
    <property type="match status" value="1"/>
</dbReference>
<evidence type="ECO:0000313" key="7">
    <source>
        <dbReference type="Proteomes" id="UP000230233"/>
    </source>
</evidence>